<keyword evidence="6" id="KW-0418">Kinase</keyword>
<evidence type="ECO:0000256" key="3">
    <source>
        <dbReference type="ARBA" id="ARBA00012438"/>
    </source>
</evidence>
<dbReference type="InterPro" id="IPR003661">
    <property type="entry name" value="HisK_dim/P_dom"/>
</dbReference>
<evidence type="ECO:0000256" key="10">
    <source>
        <dbReference type="PROSITE-ProRule" id="PRU00169"/>
    </source>
</evidence>
<dbReference type="CDD" id="cd00082">
    <property type="entry name" value="HisKA"/>
    <property type="match status" value="1"/>
</dbReference>
<dbReference type="GO" id="GO:0000155">
    <property type="term" value="F:phosphorelay sensor kinase activity"/>
    <property type="evidence" value="ECO:0007669"/>
    <property type="project" value="InterPro"/>
</dbReference>
<gene>
    <name evidence="14" type="ORF">E1H14_12620</name>
</gene>
<keyword evidence="9" id="KW-0472">Membrane</keyword>
<dbReference type="Gene3D" id="1.10.287.130">
    <property type="match status" value="1"/>
</dbReference>
<dbReference type="InterPro" id="IPR036097">
    <property type="entry name" value="HisK_dim/P_sf"/>
</dbReference>
<evidence type="ECO:0000256" key="5">
    <source>
        <dbReference type="ARBA" id="ARBA00022741"/>
    </source>
</evidence>
<dbReference type="OrthoDB" id="6110670at2"/>
<evidence type="ECO:0000256" key="4">
    <source>
        <dbReference type="ARBA" id="ARBA00022679"/>
    </source>
</evidence>
<dbReference type="PANTHER" id="PTHR43047:SF72">
    <property type="entry name" value="OSMOSENSING HISTIDINE PROTEIN KINASE SLN1"/>
    <property type="match status" value="1"/>
</dbReference>
<evidence type="ECO:0000256" key="7">
    <source>
        <dbReference type="ARBA" id="ARBA00022840"/>
    </source>
</evidence>
<evidence type="ECO:0000313" key="15">
    <source>
        <dbReference type="Proteomes" id="UP000325302"/>
    </source>
</evidence>
<dbReference type="RefSeq" id="WP_149391842.1">
    <property type="nucleotide sequence ID" value="NZ_SMRS01000012.1"/>
</dbReference>
<comment type="caution">
    <text evidence="14">The sequence shown here is derived from an EMBL/GenBank/DDBJ whole genome shotgun (WGS) entry which is preliminary data.</text>
</comment>
<keyword evidence="4" id="KW-0808">Transferase</keyword>
<evidence type="ECO:0000256" key="8">
    <source>
        <dbReference type="ARBA" id="ARBA00023012"/>
    </source>
</evidence>
<keyword evidence="7" id="KW-0067">ATP-binding</keyword>
<dbReference type="FunFam" id="1.10.287.130:FF:000038">
    <property type="entry name" value="Sensory transduction histidine kinase"/>
    <property type="match status" value="1"/>
</dbReference>
<dbReference type="SUPFAM" id="SSF47384">
    <property type="entry name" value="Homodimeric domain of signal transducing histidine kinase"/>
    <property type="match status" value="1"/>
</dbReference>
<keyword evidence="15" id="KW-1185">Reference proteome</keyword>
<dbReference type="InterPro" id="IPR005467">
    <property type="entry name" value="His_kinase_dom"/>
</dbReference>
<proteinExistence type="predicted"/>
<evidence type="ECO:0000256" key="1">
    <source>
        <dbReference type="ARBA" id="ARBA00000085"/>
    </source>
</evidence>
<dbReference type="SMART" id="SM00448">
    <property type="entry name" value="REC"/>
    <property type="match status" value="2"/>
</dbReference>
<dbReference type="InterPro" id="IPR001789">
    <property type="entry name" value="Sig_transdc_resp-reg_receiver"/>
</dbReference>
<dbReference type="SMART" id="SM00388">
    <property type="entry name" value="HisKA"/>
    <property type="match status" value="1"/>
</dbReference>
<keyword evidence="5" id="KW-0547">Nucleotide-binding</keyword>
<dbReference type="InterPro" id="IPR011006">
    <property type="entry name" value="CheY-like_superfamily"/>
</dbReference>
<comment type="catalytic activity">
    <reaction evidence="1">
        <text>ATP + protein L-histidine = ADP + protein N-phospho-L-histidine.</text>
        <dbReference type="EC" id="2.7.13.3"/>
    </reaction>
</comment>
<keyword evidence="10" id="KW-0597">Phosphoprotein</keyword>
<sequence length="499" mass="55910">MNSLNPHKLPSSLARPIRVCLVEDDPDQAVLVEQVLKQAGYAVISFQGAEAFADYLQHTSELPDAVLMDLVLPEGPLAGLNCLSELTQPLGHSLPLIVMSARDDLAARLAASRAGALAYLSKPLELNLLAEQIGDLLWQEPPMKLLILADESVEYLSALPQENLQIHCLQDAKEIMLALQVLAPDVILIDTAVSDIPCLELVSVLSELPMPRKRPVILVDRQACVTSVQALAAGAQDWLSWPSAASELWPRLQLHARHFYRQQQLHQQMQHLIAERELQSSQASLEQLLWEKGERIKESNCLNRITDYLVDENLSDQAIIQMIVDEMPYGWAYPDYTHVGIFYAGEWFTSNDYQSSEVMLKKSLNLPGFAAADQAWMEVHLESTSSMPRSFLAEELQLLEEISNRIETYFNQRRMTQDLIKAKEEAQKANQAKSNFLSSMSHELRTPLNAVLGFAQLLQCDEGLSPDQLDSVDEILKSGEHLLDLINEILDLARMESSK</sequence>
<dbReference type="GO" id="GO:0005886">
    <property type="term" value="C:plasma membrane"/>
    <property type="evidence" value="ECO:0007669"/>
    <property type="project" value="TreeGrafter"/>
</dbReference>
<dbReference type="GO" id="GO:0009927">
    <property type="term" value="F:histidine phosphotransfer kinase activity"/>
    <property type="evidence" value="ECO:0007669"/>
    <property type="project" value="TreeGrafter"/>
</dbReference>
<keyword evidence="11" id="KW-0175">Coiled coil</keyword>
<feature type="modified residue" description="4-aspartylphosphate" evidence="10">
    <location>
        <position position="69"/>
    </location>
</feature>
<dbReference type="EC" id="2.7.13.3" evidence="3"/>
<dbReference type="GO" id="GO:0005524">
    <property type="term" value="F:ATP binding"/>
    <property type="evidence" value="ECO:0007669"/>
    <property type="project" value="UniProtKB-KW"/>
</dbReference>
<dbReference type="CDD" id="cd00156">
    <property type="entry name" value="REC"/>
    <property type="match status" value="1"/>
</dbReference>
<dbReference type="Pfam" id="PF00512">
    <property type="entry name" value="HisKA"/>
    <property type="match status" value="1"/>
</dbReference>
<evidence type="ECO:0000313" key="14">
    <source>
        <dbReference type="EMBL" id="KAA0873578.1"/>
    </source>
</evidence>
<dbReference type="Gene3D" id="3.40.50.2300">
    <property type="match status" value="2"/>
</dbReference>
<keyword evidence="8" id="KW-0902">Two-component regulatory system</keyword>
<reference evidence="14 15" key="1">
    <citation type="submission" date="2019-03" db="EMBL/GenBank/DDBJ databases">
        <title>Nitrincola sp. nov. isolated from an Indian soda lake.</title>
        <authorList>
            <person name="Joshi A."/>
            <person name="Thite S.V."/>
            <person name="Joseph N."/>
            <person name="Dhotre D."/>
            <person name="Moorthy M."/>
            <person name="Shouche Y.S."/>
        </authorList>
    </citation>
    <scope>NUCLEOTIDE SEQUENCE [LARGE SCALE GENOMIC DNA]</scope>
    <source>
        <strain evidence="14 15">MEB193</strain>
    </source>
</reference>
<dbReference type="Pfam" id="PF00072">
    <property type="entry name" value="Response_reg"/>
    <property type="match status" value="1"/>
</dbReference>
<evidence type="ECO:0000256" key="2">
    <source>
        <dbReference type="ARBA" id="ARBA00004370"/>
    </source>
</evidence>
<protein>
    <recommendedName>
        <fullName evidence="3">histidine kinase</fullName>
        <ecNumber evidence="3">2.7.13.3</ecNumber>
    </recommendedName>
</protein>
<dbReference type="SUPFAM" id="SSF52172">
    <property type="entry name" value="CheY-like"/>
    <property type="match status" value="2"/>
</dbReference>
<dbReference type="PANTHER" id="PTHR43047">
    <property type="entry name" value="TWO-COMPONENT HISTIDINE PROTEIN KINASE"/>
    <property type="match status" value="1"/>
</dbReference>
<accession>A0A5A9W0F1</accession>
<dbReference type="PROSITE" id="PS50109">
    <property type="entry name" value="HIS_KIN"/>
    <property type="match status" value="1"/>
</dbReference>
<dbReference type="AlphaFoldDB" id="A0A5A9W0F1"/>
<name>A0A5A9W0F1_9GAMM</name>
<evidence type="ECO:0000259" key="13">
    <source>
        <dbReference type="PROSITE" id="PS50110"/>
    </source>
</evidence>
<dbReference type="Proteomes" id="UP000325302">
    <property type="component" value="Unassembled WGS sequence"/>
</dbReference>
<evidence type="ECO:0000259" key="12">
    <source>
        <dbReference type="PROSITE" id="PS50109"/>
    </source>
</evidence>
<feature type="domain" description="Histidine kinase" evidence="12">
    <location>
        <begin position="439"/>
        <end position="499"/>
    </location>
</feature>
<evidence type="ECO:0000256" key="6">
    <source>
        <dbReference type="ARBA" id="ARBA00022777"/>
    </source>
</evidence>
<dbReference type="EMBL" id="SMRS01000012">
    <property type="protein sequence ID" value="KAA0873578.1"/>
    <property type="molecule type" value="Genomic_DNA"/>
</dbReference>
<organism evidence="14 15">
    <name type="scientific">Nitrincola tapanii</name>
    <dbReference type="NCBI Taxonomy" id="1708751"/>
    <lineage>
        <taxon>Bacteria</taxon>
        <taxon>Pseudomonadati</taxon>
        <taxon>Pseudomonadota</taxon>
        <taxon>Gammaproteobacteria</taxon>
        <taxon>Oceanospirillales</taxon>
        <taxon>Oceanospirillaceae</taxon>
        <taxon>Nitrincola</taxon>
    </lineage>
</organism>
<dbReference type="PROSITE" id="PS50110">
    <property type="entry name" value="RESPONSE_REGULATORY"/>
    <property type="match status" value="1"/>
</dbReference>
<evidence type="ECO:0000256" key="11">
    <source>
        <dbReference type="SAM" id="Coils"/>
    </source>
</evidence>
<feature type="coiled-coil region" evidence="11">
    <location>
        <begin position="392"/>
        <end position="432"/>
    </location>
</feature>
<comment type="subcellular location">
    <subcellularLocation>
        <location evidence="2">Membrane</location>
    </subcellularLocation>
</comment>
<feature type="domain" description="Response regulatory" evidence="13">
    <location>
        <begin position="18"/>
        <end position="137"/>
    </location>
</feature>
<evidence type="ECO:0000256" key="9">
    <source>
        <dbReference type="ARBA" id="ARBA00023136"/>
    </source>
</evidence>